<name>A0A0M9AD04_9HYME</name>
<accession>A0A0M9AD04</accession>
<dbReference type="AlphaFoldDB" id="A0A0M9AD04"/>
<sequence>MPIIIFEQFLSWCSSMRPKYEANVVNIDEHSPAKYRIIECFAGLASELAFDNYRVSVGNSACSAVAGKRTADSAAADTAEEVGSFCSVEKRIDRGNPGRNCGCTGSDKGWGTESVDRRTVAESVERLSGLHCGSRSSGSSGWAAAAETFACSSDCAVAPVGSRSDRSSSGTLPSVAARCSARIESEWGKGWLVFAFETGEYSGSLDETSALEDTSTETANTACNHFGNTLSAAATEEKSRYFPTYLQIVLQPLLQRKAVRGRQRVRVVSGVVMAAAAAGKFAGLAGRALRHARVPLHLVNDVQYVTTPTRLCTVEAPHRESTTLWKTSLNLRDVPTVAKTSMMCSNDGRSLSHTTPTETISGRFIRVRQIWIFAPQELYKRQRKRIVKNNEKQHQENEKWRYISSYEKQLQVTASFCPLTQWGTSNPTMQLTFSNEIH</sequence>
<dbReference type="EMBL" id="KQ435699">
    <property type="protein sequence ID" value="KOX80629.1"/>
    <property type="molecule type" value="Genomic_DNA"/>
</dbReference>
<keyword evidence="2" id="KW-1185">Reference proteome</keyword>
<organism evidence="1 2">
    <name type="scientific">Melipona quadrifasciata</name>
    <dbReference type="NCBI Taxonomy" id="166423"/>
    <lineage>
        <taxon>Eukaryota</taxon>
        <taxon>Metazoa</taxon>
        <taxon>Ecdysozoa</taxon>
        <taxon>Arthropoda</taxon>
        <taxon>Hexapoda</taxon>
        <taxon>Insecta</taxon>
        <taxon>Pterygota</taxon>
        <taxon>Neoptera</taxon>
        <taxon>Endopterygota</taxon>
        <taxon>Hymenoptera</taxon>
        <taxon>Apocrita</taxon>
        <taxon>Aculeata</taxon>
        <taxon>Apoidea</taxon>
        <taxon>Anthophila</taxon>
        <taxon>Apidae</taxon>
        <taxon>Melipona</taxon>
    </lineage>
</organism>
<evidence type="ECO:0000313" key="2">
    <source>
        <dbReference type="Proteomes" id="UP000053105"/>
    </source>
</evidence>
<gene>
    <name evidence="1" type="ORF">WN51_05484</name>
</gene>
<dbReference type="Proteomes" id="UP000053105">
    <property type="component" value="Unassembled WGS sequence"/>
</dbReference>
<reference evidence="1 2" key="1">
    <citation type="submission" date="2015-07" db="EMBL/GenBank/DDBJ databases">
        <title>The genome of Melipona quadrifasciata.</title>
        <authorList>
            <person name="Pan H."/>
            <person name="Kapheim K."/>
        </authorList>
    </citation>
    <scope>NUCLEOTIDE SEQUENCE [LARGE SCALE GENOMIC DNA]</scope>
    <source>
        <strain evidence="1">0111107301</strain>
        <tissue evidence="1">Whole body</tissue>
    </source>
</reference>
<evidence type="ECO:0000313" key="1">
    <source>
        <dbReference type="EMBL" id="KOX80629.1"/>
    </source>
</evidence>
<protein>
    <submittedName>
        <fullName evidence="1">Uncharacterized protein</fullName>
    </submittedName>
</protein>
<proteinExistence type="predicted"/>